<evidence type="ECO:0008006" key="3">
    <source>
        <dbReference type="Google" id="ProtNLM"/>
    </source>
</evidence>
<sequence length="78" mass="8799">MKEVHLIAKLADLQEVDYHNTLVLHALIELLVAKGLLTHDELTAKVNELDTQLTFHIDTYAKLTERIASRQAGIKPIL</sequence>
<evidence type="ECO:0000313" key="2">
    <source>
        <dbReference type="Proteomes" id="UP000197781"/>
    </source>
</evidence>
<dbReference type="Proteomes" id="UP000197781">
    <property type="component" value="Chromosome"/>
</dbReference>
<reference evidence="1 2" key="1">
    <citation type="submission" date="2016-11" db="EMBL/GenBank/DDBJ databases">
        <authorList>
            <person name="Jaros S."/>
            <person name="Januszkiewicz K."/>
            <person name="Wedrychowicz H."/>
        </authorList>
    </citation>
    <scope>NUCLEOTIDE SEQUENCE [LARGE SCALE GENOMIC DNA]</scope>
    <source>
        <strain evidence="1 2">NF2</strain>
    </source>
</reference>
<dbReference type="KEGG" id="bfm:BP422_24950"/>
<dbReference type="RefSeq" id="WP_016739397.1">
    <property type="nucleotide sequence ID" value="NZ_CP018145.1"/>
</dbReference>
<proteinExistence type="predicted"/>
<organism evidence="1 2">
    <name type="scientific">Brevibacillus formosus</name>
    <dbReference type="NCBI Taxonomy" id="54913"/>
    <lineage>
        <taxon>Bacteria</taxon>
        <taxon>Bacillati</taxon>
        <taxon>Bacillota</taxon>
        <taxon>Bacilli</taxon>
        <taxon>Bacillales</taxon>
        <taxon>Paenibacillaceae</taxon>
        <taxon>Brevibacillus</taxon>
    </lineage>
</organism>
<dbReference type="EMBL" id="CP018145">
    <property type="protein sequence ID" value="ASJ56523.1"/>
    <property type="molecule type" value="Genomic_DNA"/>
</dbReference>
<accession>A0A220MNJ9</accession>
<dbReference type="AlphaFoldDB" id="A0A220MNJ9"/>
<protein>
    <recommendedName>
        <fullName evidence="3">Nitrile hydratase subunit beta</fullName>
    </recommendedName>
</protein>
<evidence type="ECO:0000313" key="1">
    <source>
        <dbReference type="EMBL" id="ASJ56523.1"/>
    </source>
</evidence>
<name>A0A220MNJ9_9BACL</name>
<gene>
    <name evidence="1" type="ORF">BP422_24950</name>
</gene>